<feature type="region of interest" description="Disordered" evidence="1">
    <location>
        <begin position="642"/>
        <end position="667"/>
    </location>
</feature>
<feature type="region of interest" description="Disordered" evidence="1">
    <location>
        <begin position="540"/>
        <end position="609"/>
    </location>
</feature>
<dbReference type="PROSITE" id="PS50006">
    <property type="entry name" value="FHA_DOMAIN"/>
    <property type="match status" value="1"/>
</dbReference>
<dbReference type="SUPFAM" id="SSF49879">
    <property type="entry name" value="SMAD/FHA domain"/>
    <property type="match status" value="1"/>
</dbReference>
<dbReference type="PANTHER" id="PTHR23308">
    <property type="entry name" value="NUCLEAR INHIBITOR OF PROTEIN PHOSPHATASE-1"/>
    <property type="match status" value="1"/>
</dbReference>
<dbReference type="InterPro" id="IPR000253">
    <property type="entry name" value="FHA_dom"/>
</dbReference>
<dbReference type="InterPro" id="IPR050923">
    <property type="entry name" value="Cell_Proc_Reg/RNA_Proc"/>
</dbReference>
<gene>
    <name evidence="3" type="ORF">CLEP1334_LOCUS29420</name>
</gene>
<dbReference type="SMART" id="SM00240">
    <property type="entry name" value="FHA"/>
    <property type="match status" value="1"/>
</dbReference>
<evidence type="ECO:0000259" key="2">
    <source>
        <dbReference type="PROSITE" id="PS50006"/>
    </source>
</evidence>
<feature type="region of interest" description="Disordered" evidence="1">
    <location>
        <begin position="236"/>
        <end position="270"/>
    </location>
</feature>
<sequence length="772" mass="80590">MPASLYEPPHWSALPPCKFRIEIIREGVVISNTPIYERAHYVFGREAATAHIVLPHPSVSRAHAVIQHSEAGEVYACDLGSTHGTTINKKALPPHQFVRLYPGAMLRLGTSSRMVTLVPPDDDGGTAATNATSVLGAKPIASNGGGGGAALSAQRLKARAERIAKTTGKSTVRAEDLHADGAGWGFTADAAREVADREDTALEGMTFEQLFQQAKAQGLNMTVRQTRLVEQLERRSEKVANLASETERISAKEAEGLSEGQQAALSRNEERSEALKKEVASLEEQIADSIREQLGAKKALEGPRGGKGRRAANNADDGGGDDDDDFFDRTGGSKKRQAQRGQPAGTVESEITLRAKLTAALAHEDTLCKRIKACQDEQATRDVAAVRGATSASVDPLEAFMRGNTAEVGQSKVDELRRQLSGASSERARIERLLKIVAPALRPALKPAPQPEPPPTTIAAAPPHAANANAIPNANPTVTADINPATVTTAAAPTAIATANAKASVDVTSAVAAALSAGSTLKPSHTSSAGLGAVLDALRSEQQQEAEEAAAASEEERRRPHQAAALPAGAGGGGAGTDKATTVARAAQAREESAQAEAERSGRGAGGARADRFRDEFVAAVQRLQDERRPLGDEAAAAAACAAPTAAPAEEDEEKKSSAGLGYGGARPDSAKVLAVRQRMLEQQRLASHEPALSEGLNRMGGSGAASSEPSAGGKRAYGVAMPMGGTSAKRSHNWRLDQRAAEAAGEEAYEWQPPADQTGDGKTTLNAKLGY</sequence>
<dbReference type="EMBL" id="HBER01058873">
    <property type="protein sequence ID" value="CAD8554129.1"/>
    <property type="molecule type" value="Transcribed_RNA"/>
</dbReference>
<evidence type="ECO:0000313" key="3">
    <source>
        <dbReference type="EMBL" id="CAD8554129.1"/>
    </source>
</evidence>
<feature type="compositionally biased region" description="Basic and acidic residues" evidence="1">
    <location>
        <begin position="588"/>
        <end position="602"/>
    </location>
</feature>
<feature type="domain" description="FHA" evidence="2">
    <location>
        <begin position="41"/>
        <end position="92"/>
    </location>
</feature>
<protein>
    <recommendedName>
        <fullName evidence="2">FHA domain-containing protein</fullName>
    </recommendedName>
</protein>
<accession>A0A7S0JLL1</accession>
<organism evidence="3">
    <name type="scientific">Calcidiscus leptoporus</name>
    <dbReference type="NCBI Taxonomy" id="127549"/>
    <lineage>
        <taxon>Eukaryota</taxon>
        <taxon>Haptista</taxon>
        <taxon>Haptophyta</taxon>
        <taxon>Prymnesiophyceae</taxon>
        <taxon>Coccolithales</taxon>
        <taxon>Calcidiscaceae</taxon>
        <taxon>Calcidiscus</taxon>
    </lineage>
</organism>
<reference evidence="3" key="1">
    <citation type="submission" date="2021-01" db="EMBL/GenBank/DDBJ databases">
        <authorList>
            <person name="Corre E."/>
            <person name="Pelletier E."/>
            <person name="Niang G."/>
            <person name="Scheremetjew M."/>
            <person name="Finn R."/>
            <person name="Kale V."/>
            <person name="Holt S."/>
            <person name="Cochrane G."/>
            <person name="Meng A."/>
            <person name="Brown T."/>
            <person name="Cohen L."/>
        </authorList>
    </citation>
    <scope>NUCLEOTIDE SEQUENCE</scope>
    <source>
        <strain evidence="3">RCC1130</strain>
    </source>
</reference>
<dbReference type="Pfam" id="PF00498">
    <property type="entry name" value="FHA"/>
    <property type="match status" value="1"/>
</dbReference>
<name>A0A7S0JLL1_9EUKA</name>
<feature type="region of interest" description="Disordered" evidence="1">
    <location>
        <begin position="294"/>
        <end position="349"/>
    </location>
</feature>
<feature type="compositionally biased region" description="Low complexity" evidence="1">
    <location>
        <begin position="705"/>
        <end position="714"/>
    </location>
</feature>
<proteinExistence type="predicted"/>
<dbReference type="InterPro" id="IPR008984">
    <property type="entry name" value="SMAD_FHA_dom_sf"/>
</dbReference>
<dbReference type="Gene3D" id="2.60.200.20">
    <property type="match status" value="1"/>
</dbReference>
<evidence type="ECO:0000256" key="1">
    <source>
        <dbReference type="SAM" id="MobiDB-lite"/>
    </source>
</evidence>
<feature type="compositionally biased region" description="Polar residues" evidence="1">
    <location>
        <begin position="761"/>
        <end position="772"/>
    </location>
</feature>
<dbReference type="AlphaFoldDB" id="A0A7S0JLL1"/>
<feature type="region of interest" description="Disordered" evidence="1">
    <location>
        <begin position="684"/>
        <end position="772"/>
    </location>
</feature>
<feature type="compositionally biased region" description="Basic and acidic residues" evidence="1">
    <location>
        <begin position="245"/>
        <end position="255"/>
    </location>
</feature>